<accession>X1AT99</accession>
<reference evidence="1" key="1">
    <citation type="journal article" date="2014" name="Front. Microbiol.">
        <title>High frequency of phylogenetically diverse reductive dehalogenase-homologous genes in deep subseafloor sedimentary metagenomes.</title>
        <authorList>
            <person name="Kawai M."/>
            <person name="Futagami T."/>
            <person name="Toyoda A."/>
            <person name="Takaki Y."/>
            <person name="Nishi S."/>
            <person name="Hori S."/>
            <person name="Arai W."/>
            <person name="Tsubouchi T."/>
            <person name="Morono Y."/>
            <person name="Uchiyama I."/>
            <person name="Ito T."/>
            <person name="Fujiyama A."/>
            <person name="Inagaki F."/>
            <person name="Takami H."/>
        </authorList>
    </citation>
    <scope>NUCLEOTIDE SEQUENCE</scope>
    <source>
        <strain evidence="1">Expedition CK06-06</strain>
    </source>
</reference>
<dbReference type="GO" id="GO:0006396">
    <property type="term" value="P:RNA processing"/>
    <property type="evidence" value="ECO:0007669"/>
    <property type="project" value="InterPro"/>
</dbReference>
<dbReference type="SUPFAM" id="SSF69065">
    <property type="entry name" value="RNase III domain-like"/>
    <property type="match status" value="1"/>
</dbReference>
<sequence length="162" mass="18500">FLCHIMEENNNKNELTFLISDLKDKPKLIGTDKGLAKIGDGIINLTYSVAKSKYLTHFKSIPESPIREGKKVDKHILSNALKKADMRQYAKTRPDSHDLANTYEGLIAYVWLSGEITIKQIISILASQLEDDISNYKIERIEAIKSFTHLLKNVKKFIPRIE</sequence>
<protein>
    <submittedName>
        <fullName evidence="1">Uncharacterized protein</fullName>
    </submittedName>
</protein>
<dbReference type="GO" id="GO:0004525">
    <property type="term" value="F:ribonuclease III activity"/>
    <property type="evidence" value="ECO:0007669"/>
    <property type="project" value="InterPro"/>
</dbReference>
<dbReference type="EMBL" id="BART01018508">
    <property type="protein sequence ID" value="GAG75483.1"/>
    <property type="molecule type" value="Genomic_DNA"/>
</dbReference>
<comment type="caution">
    <text evidence="1">The sequence shown here is derived from an EMBL/GenBank/DDBJ whole genome shotgun (WGS) entry which is preliminary data.</text>
</comment>
<dbReference type="InterPro" id="IPR036389">
    <property type="entry name" value="RNase_III_sf"/>
</dbReference>
<dbReference type="Gene3D" id="1.10.1520.20">
    <property type="entry name" value="Ribonuclease III"/>
    <property type="match status" value="1"/>
</dbReference>
<gene>
    <name evidence="1" type="ORF">S01H4_34922</name>
</gene>
<organism evidence="1">
    <name type="scientific">marine sediment metagenome</name>
    <dbReference type="NCBI Taxonomy" id="412755"/>
    <lineage>
        <taxon>unclassified sequences</taxon>
        <taxon>metagenomes</taxon>
        <taxon>ecological metagenomes</taxon>
    </lineage>
</organism>
<dbReference type="AlphaFoldDB" id="X1AT99"/>
<proteinExistence type="predicted"/>
<dbReference type="InterPro" id="IPR021568">
    <property type="entry name" value="Ribonuclease_III_archaeal"/>
</dbReference>
<name>X1AT99_9ZZZZ</name>
<dbReference type="Pfam" id="PF11469">
    <property type="entry name" value="Ribonucleas_3_2"/>
    <property type="match status" value="1"/>
</dbReference>
<evidence type="ECO:0000313" key="1">
    <source>
        <dbReference type="EMBL" id="GAG75483.1"/>
    </source>
</evidence>
<feature type="non-terminal residue" evidence="1">
    <location>
        <position position="1"/>
    </location>
</feature>
<dbReference type="InterPro" id="IPR038133">
    <property type="entry name" value="Ribo_III_sf_archaeal"/>
</dbReference>